<dbReference type="FunFam" id="2.40.50.90:FF:000018">
    <property type="entry name" value="Ribonuclease"/>
    <property type="match status" value="1"/>
</dbReference>
<evidence type="ECO:0000256" key="1">
    <source>
        <dbReference type="SAM" id="MobiDB-lite"/>
    </source>
</evidence>
<feature type="domain" description="TNase-like" evidence="2">
    <location>
        <begin position="154"/>
        <end position="309"/>
    </location>
</feature>
<name>A0AAE0LGA0_9CHLO</name>
<dbReference type="GO" id="GO:0006402">
    <property type="term" value="P:mRNA catabolic process"/>
    <property type="evidence" value="ECO:0007669"/>
    <property type="project" value="TreeGrafter"/>
</dbReference>
<evidence type="ECO:0000313" key="4">
    <source>
        <dbReference type="Proteomes" id="UP001190700"/>
    </source>
</evidence>
<feature type="domain" description="TNase-like" evidence="2">
    <location>
        <begin position="1"/>
        <end position="127"/>
    </location>
</feature>
<comment type="caution">
    <text evidence="3">The sequence shown here is derived from an EMBL/GenBank/DDBJ whole genome shotgun (WGS) entry which is preliminary data.</text>
</comment>
<dbReference type="InterPro" id="IPR035437">
    <property type="entry name" value="SNase_OB-fold_sf"/>
</dbReference>
<proteinExistence type="predicted"/>
<dbReference type="Gene3D" id="2.40.50.90">
    <property type="match status" value="3"/>
</dbReference>
<sequence length="366" mass="39649">MGKVASGPPPEKQLTLSSLISPRLGRQDTPDEPYAWESREHLRKKLIGKDVVFRVDYTVPSIAREFGTVYLKSADGQPPENVSLLVVANGLCKVRESSGQQAASPDYDELMRLQEDAQQKGLGLWSKEPNAAAIRTVPTDAIDGMALLESSKGKALPGVVEAVLNGSTVKMTLLPDFHTVTVVVAGIQSPSMGRRPAAPPPTAEGEVTALPAAPVPDPFAREAKHFSECKVLNREVRVVLQGVDKFSNLFGSLYHADCEQPVDLAEQLCRLGMAKVVDWSAQMLGKGGAEKLRLAERAAKEQRLRIWRDYVPPPKNSSPILSDSFVGKVAEVFSGDTLIVRDAASGLERRVCLSSIRAPRGGNPRR</sequence>
<dbReference type="Proteomes" id="UP001190700">
    <property type="component" value="Unassembled WGS sequence"/>
</dbReference>
<reference evidence="3 4" key="1">
    <citation type="journal article" date="2015" name="Genome Biol. Evol.">
        <title>Comparative Genomics of a Bacterivorous Green Alga Reveals Evolutionary Causalities and Consequences of Phago-Mixotrophic Mode of Nutrition.</title>
        <authorList>
            <person name="Burns J.A."/>
            <person name="Paasch A."/>
            <person name="Narechania A."/>
            <person name="Kim E."/>
        </authorList>
    </citation>
    <scope>NUCLEOTIDE SEQUENCE [LARGE SCALE GENOMIC DNA]</scope>
    <source>
        <strain evidence="3 4">PLY_AMNH</strain>
    </source>
</reference>
<dbReference type="Pfam" id="PF00565">
    <property type="entry name" value="SNase"/>
    <property type="match status" value="2"/>
</dbReference>
<dbReference type="SUPFAM" id="SSF50199">
    <property type="entry name" value="Staphylococcal nuclease"/>
    <property type="match status" value="3"/>
</dbReference>
<gene>
    <name evidence="3" type="ORF">CYMTET_8157</name>
</gene>
<accession>A0AAE0LGA0</accession>
<dbReference type="EMBL" id="LGRX02002467">
    <property type="protein sequence ID" value="KAK3284178.1"/>
    <property type="molecule type" value="Genomic_DNA"/>
</dbReference>
<dbReference type="GO" id="GO:0004518">
    <property type="term" value="F:nuclease activity"/>
    <property type="evidence" value="ECO:0007669"/>
    <property type="project" value="TreeGrafter"/>
</dbReference>
<dbReference type="FunFam" id="2.40.50.90:FF:000002">
    <property type="entry name" value="Staphylococcal nuclease domain-containing protein"/>
    <property type="match status" value="1"/>
</dbReference>
<dbReference type="PANTHER" id="PTHR12302">
    <property type="entry name" value="EBNA2 BINDING PROTEIN P100"/>
    <property type="match status" value="1"/>
</dbReference>
<feature type="region of interest" description="Disordered" evidence="1">
    <location>
        <begin position="1"/>
        <end position="32"/>
    </location>
</feature>
<dbReference type="GO" id="GO:0003723">
    <property type="term" value="F:RNA binding"/>
    <property type="evidence" value="ECO:0007669"/>
    <property type="project" value="TreeGrafter"/>
</dbReference>
<organism evidence="3 4">
    <name type="scientific">Cymbomonas tetramitiformis</name>
    <dbReference type="NCBI Taxonomy" id="36881"/>
    <lineage>
        <taxon>Eukaryota</taxon>
        <taxon>Viridiplantae</taxon>
        <taxon>Chlorophyta</taxon>
        <taxon>Pyramimonadophyceae</taxon>
        <taxon>Pyramimonadales</taxon>
        <taxon>Pyramimonadaceae</taxon>
        <taxon>Cymbomonas</taxon>
    </lineage>
</organism>
<dbReference type="InterPro" id="IPR016071">
    <property type="entry name" value="Staphylococal_nuclease_OB-fold"/>
</dbReference>
<dbReference type="GO" id="GO:0005829">
    <property type="term" value="C:cytosol"/>
    <property type="evidence" value="ECO:0007669"/>
    <property type="project" value="TreeGrafter"/>
</dbReference>
<dbReference type="SMART" id="SM00318">
    <property type="entry name" value="SNc"/>
    <property type="match status" value="2"/>
</dbReference>
<feature type="non-terminal residue" evidence="3">
    <location>
        <position position="366"/>
    </location>
</feature>
<keyword evidence="4" id="KW-1185">Reference proteome</keyword>
<dbReference type="AlphaFoldDB" id="A0AAE0LGA0"/>
<dbReference type="PROSITE" id="PS50830">
    <property type="entry name" value="TNASE_3"/>
    <property type="match status" value="2"/>
</dbReference>
<evidence type="ECO:0000313" key="3">
    <source>
        <dbReference type="EMBL" id="KAK3284178.1"/>
    </source>
</evidence>
<evidence type="ECO:0000259" key="2">
    <source>
        <dbReference type="PROSITE" id="PS50830"/>
    </source>
</evidence>
<dbReference type="GO" id="GO:0005634">
    <property type="term" value="C:nucleus"/>
    <property type="evidence" value="ECO:0007669"/>
    <property type="project" value="TreeGrafter"/>
</dbReference>
<dbReference type="PANTHER" id="PTHR12302:SF2">
    <property type="entry name" value="STAPHYLOCOCCAL NUCLEASE DOMAIN-CONTAINING PROTEIN 1"/>
    <property type="match status" value="1"/>
</dbReference>
<protein>
    <recommendedName>
        <fullName evidence="2">TNase-like domain-containing protein</fullName>
    </recommendedName>
</protein>